<gene>
    <name evidence="6" type="ORF">EWM62_12140</name>
</gene>
<protein>
    <submittedName>
        <fullName evidence="6">TetR/AcrR family transcriptional regulator</fullName>
    </submittedName>
</protein>
<dbReference type="AlphaFoldDB" id="A0A4Q5LMB7"/>
<keyword evidence="3" id="KW-0804">Transcription</keyword>
<reference evidence="6 7" key="1">
    <citation type="submission" date="2019-02" db="EMBL/GenBank/DDBJ databases">
        <title>Bacterial novel species Mucilaginibacter sp. 17JY9-4 isolated from soil.</title>
        <authorList>
            <person name="Jung H.-Y."/>
        </authorList>
    </citation>
    <scope>NUCLEOTIDE SEQUENCE [LARGE SCALE GENOMIC DNA]</scope>
    <source>
        <strain evidence="6 7">17JY9-4</strain>
    </source>
</reference>
<accession>A0A4Q5LMB7</accession>
<dbReference type="GO" id="GO:0003677">
    <property type="term" value="F:DNA binding"/>
    <property type="evidence" value="ECO:0007669"/>
    <property type="project" value="UniProtKB-UniRule"/>
</dbReference>
<dbReference type="InterPro" id="IPR001647">
    <property type="entry name" value="HTH_TetR"/>
</dbReference>
<evidence type="ECO:0000313" key="6">
    <source>
        <dbReference type="EMBL" id="RYU90273.1"/>
    </source>
</evidence>
<dbReference type="PROSITE" id="PS50977">
    <property type="entry name" value="HTH_TETR_2"/>
    <property type="match status" value="1"/>
</dbReference>
<dbReference type="InterPro" id="IPR009057">
    <property type="entry name" value="Homeodomain-like_sf"/>
</dbReference>
<evidence type="ECO:0000256" key="4">
    <source>
        <dbReference type="PROSITE-ProRule" id="PRU00335"/>
    </source>
</evidence>
<sequence>MTKAERTRQFIIEQSAPLFNTKGVAGTAMSDIMEATKMAKGGLYGHFESKEELSHAVVDYCLGTLSEKITTLLNREKTAKGKLFAYLDFLSSPKNPPLQGGCPMINFGMEADDTNAIINKKVKQGMEWSVNRIAGIVIEGIGTGEFDAAWDAKEFAIKLFTMMEGAIMIARVMGNDTHMRTIIKMLKTEIEAQVIE</sequence>
<proteinExistence type="predicted"/>
<dbReference type="SUPFAM" id="SSF48498">
    <property type="entry name" value="Tetracyclin repressor-like, C-terminal domain"/>
    <property type="match status" value="1"/>
</dbReference>
<dbReference type="PANTHER" id="PTHR47506">
    <property type="entry name" value="TRANSCRIPTIONAL REGULATORY PROTEIN"/>
    <property type="match status" value="1"/>
</dbReference>
<evidence type="ECO:0000256" key="2">
    <source>
        <dbReference type="ARBA" id="ARBA00023125"/>
    </source>
</evidence>
<dbReference type="Pfam" id="PF00440">
    <property type="entry name" value="TetR_N"/>
    <property type="match status" value="1"/>
</dbReference>
<keyword evidence="2 4" id="KW-0238">DNA-binding</keyword>
<dbReference type="OrthoDB" id="9798857at2"/>
<dbReference type="InterPro" id="IPR036271">
    <property type="entry name" value="Tet_transcr_reg_TetR-rel_C_sf"/>
</dbReference>
<comment type="caution">
    <text evidence="6">The sequence shown here is derived from an EMBL/GenBank/DDBJ whole genome shotgun (WGS) entry which is preliminary data.</text>
</comment>
<dbReference type="Pfam" id="PF16925">
    <property type="entry name" value="TetR_C_13"/>
    <property type="match status" value="1"/>
</dbReference>
<dbReference type="SUPFAM" id="SSF46689">
    <property type="entry name" value="Homeodomain-like"/>
    <property type="match status" value="1"/>
</dbReference>
<name>A0A4Q5LMB7_9SPHI</name>
<dbReference type="PRINTS" id="PR00455">
    <property type="entry name" value="HTHTETR"/>
</dbReference>
<evidence type="ECO:0000259" key="5">
    <source>
        <dbReference type="PROSITE" id="PS50977"/>
    </source>
</evidence>
<dbReference type="Proteomes" id="UP000293331">
    <property type="component" value="Unassembled WGS sequence"/>
</dbReference>
<feature type="domain" description="HTH tetR-type" evidence="5">
    <location>
        <begin position="5"/>
        <end position="65"/>
    </location>
</feature>
<keyword evidence="1" id="KW-0805">Transcription regulation</keyword>
<dbReference type="RefSeq" id="WP_129876928.1">
    <property type="nucleotide sequence ID" value="NZ_SEWG01000004.1"/>
</dbReference>
<organism evidence="6 7">
    <name type="scientific">Mucilaginibacter terrigena</name>
    <dbReference type="NCBI Taxonomy" id="2492395"/>
    <lineage>
        <taxon>Bacteria</taxon>
        <taxon>Pseudomonadati</taxon>
        <taxon>Bacteroidota</taxon>
        <taxon>Sphingobacteriia</taxon>
        <taxon>Sphingobacteriales</taxon>
        <taxon>Sphingobacteriaceae</taxon>
        <taxon>Mucilaginibacter</taxon>
    </lineage>
</organism>
<dbReference type="InterPro" id="IPR011075">
    <property type="entry name" value="TetR_C"/>
</dbReference>
<evidence type="ECO:0000313" key="7">
    <source>
        <dbReference type="Proteomes" id="UP000293331"/>
    </source>
</evidence>
<feature type="DNA-binding region" description="H-T-H motif" evidence="4">
    <location>
        <begin position="28"/>
        <end position="47"/>
    </location>
</feature>
<keyword evidence="7" id="KW-1185">Reference proteome</keyword>
<dbReference type="PANTHER" id="PTHR47506:SF3">
    <property type="entry name" value="HTH-TYPE TRANSCRIPTIONAL REGULATOR LMRA"/>
    <property type="match status" value="1"/>
</dbReference>
<dbReference type="EMBL" id="SEWG01000004">
    <property type="protein sequence ID" value="RYU90273.1"/>
    <property type="molecule type" value="Genomic_DNA"/>
</dbReference>
<evidence type="ECO:0000256" key="3">
    <source>
        <dbReference type="ARBA" id="ARBA00023163"/>
    </source>
</evidence>
<evidence type="ECO:0000256" key="1">
    <source>
        <dbReference type="ARBA" id="ARBA00023015"/>
    </source>
</evidence>
<dbReference type="Gene3D" id="1.10.357.10">
    <property type="entry name" value="Tetracycline Repressor, domain 2"/>
    <property type="match status" value="1"/>
</dbReference>